<evidence type="ECO:0008006" key="3">
    <source>
        <dbReference type="Google" id="ProtNLM"/>
    </source>
</evidence>
<reference evidence="1 2" key="1">
    <citation type="journal article" date="2016" name="Nat. Commun.">
        <title>Thousands of microbial genomes shed light on interconnected biogeochemical processes in an aquifer system.</title>
        <authorList>
            <person name="Anantharaman K."/>
            <person name="Brown C.T."/>
            <person name="Hug L.A."/>
            <person name="Sharon I."/>
            <person name="Castelle C.J."/>
            <person name="Probst A.J."/>
            <person name="Thomas B.C."/>
            <person name="Singh A."/>
            <person name="Wilkins M.J."/>
            <person name="Karaoz U."/>
            <person name="Brodie E.L."/>
            <person name="Williams K.H."/>
            <person name="Hubbard S.S."/>
            <person name="Banfield J.F."/>
        </authorList>
    </citation>
    <scope>NUCLEOTIDE SEQUENCE [LARGE SCALE GENOMIC DNA]</scope>
</reference>
<name>A0A1F7YKT8_9BACT</name>
<accession>A0A1F7YKT8</accession>
<dbReference type="PANTHER" id="PTHR36932">
    <property type="entry name" value="CAPSULAR POLYSACCHARIDE BIOSYNTHESIS PROTEIN"/>
    <property type="match status" value="1"/>
</dbReference>
<dbReference type="InterPro" id="IPR053158">
    <property type="entry name" value="CapK_Type1_Caps_Biosynth"/>
</dbReference>
<dbReference type="InterPro" id="IPR042099">
    <property type="entry name" value="ANL_N_sf"/>
</dbReference>
<dbReference type="Gene3D" id="3.40.50.12780">
    <property type="entry name" value="N-terminal domain of ligase-like"/>
    <property type="match status" value="1"/>
</dbReference>
<organism evidence="1 2">
    <name type="scientific">Candidatus Woesebacteria bacterium RIFCSPHIGHO2_01_FULL_39_28</name>
    <dbReference type="NCBI Taxonomy" id="1802496"/>
    <lineage>
        <taxon>Bacteria</taxon>
        <taxon>Candidatus Woeseibacteriota</taxon>
    </lineage>
</organism>
<protein>
    <recommendedName>
        <fullName evidence="3">AMP-dependent synthetase/ligase domain-containing protein</fullName>
    </recommendedName>
</protein>
<dbReference type="Proteomes" id="UP000178851">
    <property type="component" value="Unassembled WGS sequence"/>
</dbReference>
<evidence type="ECO:0000313" key="1">
    <source>
        <dbReference type="EMBL" id="OGM27208.1"/>
    </source>
</evidence>
<evidence type="ECO:0000313" key="2">
    <source>
        <dbReference type="Proteomes" id="UP000178851"/>
    </source>
</evidence>
<gene>
    <name evidence="1" type="ORF">A2627_01775</name>
</gene>
<dbReference type="AlphaFoldDB" id="A0A1F7YKT8"/>
<comment type="caution">
    <text evidence="1">The sequence shown here is derived from an EMBL/GenBank/DDBJ whole genome shotgun (WGS) entry which is preliminary data.</text>
</comment>
<proteinExistence type="predicted"/>
<dbReference type="SUPFAM" id="SSF56801">
    <property type="entry name" value="Acetyl-CoA synthetase-like"/>
    <property type="match status" value="1"/>
</dbReference>
<dbReference type="PANTHER" id="PTHR36932:SF1">
    <property type="entry name" value="CAPSULAR POLYSACCHARIDE BIOSYNTHESIS PROTEIN"/>
    <property type="match status" value="1"/>
</dbReference>
<dbReference type="EMBL" id="MGGI01000006">
    <property type="protein sequence ID" value="OGM27208.1"/>
    <property type="molecule type" value="Genomic_DNA"/>
</dbReference>
<sequence length="464" mass="52838">MSYQESEKEKLILTLDNNLPLGVDCSNLMGNDLFIEWLIPIVSVLRESDFWEKERMNEIQEKRLQILFSYLENHSIFWGKRLQENGIRASSSSLISALSQLPQMGKDDLRSFKSINQKDISKYITRMTSGTTGIPLSVSLTEKELISNSWPCFFRSSVINEFDLPSLLRKKFILRLGANSQQYKLHSKSFLFGDFARLSDFEVRREIYKEINLLGPMVLWGLPSLILELSKYLKKDGVSFSLRAVYLSGEECGKGESKIIEEFYGVPLVNWYGGVEANGLGVECPLFLGSGFFHMHWERVLIEIVNDSGTLVADGEEGNILITLLDRKTTPLIRYAIGDKGKLMNGKCRCGRTSPLLKISGRQQNFIRFTGGDKFSVVQFRRIFSLALGYDKIKQFQIKQNSLSDLTLYVVADFCFSQLKKDLLQIALSSALQNKINISIEQVDEIERLPNGKFTEFVAFLEVP</sequence>